<evidence type="ECO:0000259" key="13">
    <source>
        <dbReference type="PROSITE" id="PS50053"/>
    </source>
</evidence>
<comment type="similarity">
    <text evidence="4">In the C-terminal section; belongs to the eukaryotic ribosomal protein eS31 family.</text>
</comment>
<dbReference type="GO" id="GO:0003735">
    <property type="term" value="F:structural constituent of ribosome"/>
    <property type="evidence" value="ECO:0007669"/>
    <property type="project" value="InterPro"/>
</dbReference>
<dbReference type="InterPro" id="IPR009976">
    <property type="entry name" value="Sec10-like"/>
</dbReference>
<sequence>MQIFVKTLTGKTITLEVESSDTIDNVKSKIQDKEGIPPDQQRLIFAGKQLEDGRTLSDYNIQKESTLHLVLRLRGGGKKRKKKVYTTPKKIKHKHRKNKLAVLTYYKVDNEGKVERLRRECPAPTCGAGIFMADMKDRQYCDENIKKLLSADNFLNGLSVNDFIEEISKDHILKDTEVNQFEYLDPKPYIRTFESVLRELKQLSIEANDQQIRHEKLVDEYELKHSENVIDLDKQVKAATTKFDTLDSQISEIAQKLNPLGMSLNKITNSRDRSTETIFLIRAYHGFYTKGQYEPLEGLRTSKKFEDRVKCAKTVANLITLAKKIANEQQPLTKKCITSIEQYGEEMENKLLDRFEVASEDGQFDEMKEIAMILFEYNDGTHVIQTFVSKNDIVEDEKTSALLNDEATWIKISDPNYNEPQIRDEVVASTLDNLRFEIKSRARIIQQVFEDPTPVLKIFIQRMYAQIIRNKVNGLLQYSLSVGSLAHVRILHSLSVLLGDFTKDVKDFLVTNELDRDNELSHILDQSLSDLFIEYTRDEVYFSREKKNLEETIYDIVHRFNTLNETVINNHALATKLDNLENFEYTEKPQENADRFTFNFLERKRMTQFKAYVKAKLSDKPTNRSSSEIDRVSRDLEEYTKMNSGKVEIVLKSSVESIARLLELAPSKSAQYSLEILEILIIDFGKLYIGAGLEVIYDQSHQQVAKAQSTQEFELEYIKSFNVVSEILLLLASCVKRIILPCATNAPNIKNRMSTLLNNYVYQCEQSLNLILAETLEMFKSRISFLLSKQKKKDFNCDNIEEDTETCELISDFLIDVQISLKNAMSGTNLENVLIKIGMELLSQLLEHYKKFTVNSIGGIVLTKDVIRYQSIIDEWGITELSEQFQILKEIGNLFTVQSELVNSLVTEGQLASMKQYAVRQYIQKRADFNPSYADRLFKFGGT</sequence>
<dbReference type="SMART" id="SM00213">
    <property type="entry name" value="UBQ"/>
    <property type="match status" value="1"/>
</dbReference>
<keyword evidence="5" id="KW-0813">Transport</keyword>
<dbReference type="RefSeq" id="XP_049261945.1">
    <property type="nucleotide sequence ID" value="XM_049408764.1"/>
</dbReference>
<dbReference type="SMART" id="SM01402">
    <property type="entry name" value="Ribosomal_S27"/>
    <property type="match status" value="1"/>
</dbReference>
<comment type="similarity">
    <text evidence="3">In the N-terminal section; belongs to the ubiquitin family.</text>
</comment>
<dbReference type="EMBL" id="JAGSYN010000214">
    <property type="protein sequence ID" value="KAG7661712.1"/>
    <property type="molecule type" value="Genomic_DNA"/>
</dbReference>
<keyword evidence="7" id="KW-0963">Cytoplasm</keyword>
<dbReference type="GO" id="GO:0006893">
    <property type="term" value="P:Golgi to plasma membrane transport"/>
    <property type="evidence" value="ECO:0007669"/>
    <property type="project" value="TreeGrafter"/>
</dbReference>
<keyword evidence="12" id="KW-0687">Ribonucleoprotein</keyword>
<accession>A0A8J5UJF1</accession>
<organism evidence="14 15">
    <name type="scientific">[Candida] subhashii</name>
    <dbReference type="NCBI Taxonomy" id="561895"/>
    <lineage>
        <taxon>Eukaryota</taxon>
        <taxon>Fungi</taxon>
        <taxon>Dikarya</taxon>
        <taxon>Ascomycota</taxon>
        <taxon>Saccharomycotina</taxon>
        <taxon>Pichiomycetes</taxon>
        <taxon>Debaryomycetaceae</taxon>
        <taxon>Spathaspora</taxon>
    </lineage>
</organism>
<comment type="caution">
    <text evidence="14">The sequence shown here is derived from an EMBL/GenBank/DDBJ whole genome shotgun (WGS) entry which is preliminary data.</text>
</comment>
<dbReference type="CDD" id="cd01803">
    <property type="entry name" value="Ubl_ubiquitin"/>
    <property type="match status" value="1"/>
</dbReference>
<keyword evidence="11" id="KW-0175">Coiled coil</keyword>
<comment type="similarity">
    <text evidence="2">Belongs to the SEC10 family.</text>
</comment>
<reference evidence="14 15" key="1">
    <citation type="journal article" date="2021" name="DNA Res.">
        <title>Genome analysis of Candida subhashii reveals its hybrid nature and dual mitochondrial genome conformations.</title>
        <authorList>
            <person name="Mixao V."/>
            <person name="Hegedusova E."/>
            <person name="Saus E."/>
            <person name="Pryszcz L.P."/>
            <person name="Cillingova A."/>
            <person name="Nosek J."/>
            <person name="Gabaldon T."/>
        </authorList>
    </citation>
    <scope>NUCLEOTIDE SEQUENCE [LARGE SCALE GENOMIC DNA]</scope>
    <source>
        <strain evidence="14 15">CBS 10753</strain>
    </source>
</reference>
<dbReference type="InterPro" id="IPR048625">
    <property type="entry name" value="Sec10_N"/>
</dbReference>
<dbReference type="GO" id="GO:0006412">
    <property type="term" value="P:translation"/>
    <property type="evidence" value="ECO:0007669"/>
    <property type="project" value="InterPro"/>
</dbReference>
<keyword evidence="6" id="KW-0268">Exocytosis</keyword>
<proteinExistence type="inferred from homology"/>
<dbReference type="FunFam" id="3.10.20.90:FF:000008">
    <property type="entry name" value="Ubiquitin-40S ribosomal protein S27a"/>
    <property type="match status" value="1"/>
</dbReference>
<dbReference type="PROSITE" id="PS00299">
    <property type="entry name" value="UBIQUITIN_1"/>
    <property type="match status" value="1"/>
</dbReference>
<dbReference type="InterPro" id="IPR002906">
    <property type="entry name" value="Ribosomal_eS31"/>
</dbReference>
<evidence type="ECO:0000256" key="4">
    <source>
        <dbReference type="ARBA" id="ARBA00009891"/>
    </source>
</evidence>
<evidence type="ECO:0000256" key="10">
    <source>
        <dbReference type="ARBA" id="ARBA00022980"/>
    </source>
</evidence>
<dbReference type="Pfam" id="PF07393">
    <property type="entry name" value="Sec10_HB"/>
    <property type="match status" value="1"/>
</dbReference>
<evidence type="ECO:0000256" key="12">
    <source>
        <dbReference type="ARBA" id="ARBA00023274"/>
    </source>
</evidence>
<evidence type="ECO:0000256" key="6">
    <source>
        <dbReference type="ARBA" id="ARBA00022483"/>
    </source>
</evidence>
<dbReference type="PANTHER" id="PTHR12100">
    <property type="entry name" value="SEC10"/>
    <property type="match status" value="1"/>
</dbReference>
<gene>
    <name evidence="14" type="ORF">J8A68_004770</name>
</gene>
<evidence type="ECO:0000256" key="7">
    <source>
        <dbReference type="ARBA" id="ARBA00022490"/>
    </source>
</evidence>
<evidence type="ECO:0000256" key="9">
    <source>
        <dbReference type="ARBA" id="ARBA00022833"/>
    </source>
</evidence>
<dbReference type="GO" id="GO:0000145">
    <property type="term" value="C:exocyst"/>
    <property type="evidence" value="ECO:0007669"/>
    <property type="project" value="TreeGrafter"/>
</dbReference>
<evidence type="ECO:0000256" key="3">
    <source>
        <dbReference type="ARBA" id="ARBA00008373"/>
    </source>
</evidence>
<name>A0A8J5UJF1_9ASCO</name>
<dbReference type="Pfam" id="PF01599">
    <property type="entry name" value="Ribosomal_S27"/>
    <property type="match status" value="1"/>
</dbReference>
<evidence type="ECO:0000313" key="15">
    <source>
        <dbReference type="Proteomes" id="UP000694255"/>
    </source>
</evidence>
<keyword evidence="9" id="KW-0862">Zinc</keyword>
<dbReference type="InterPro" id="IPR019954">
    <property type="entry name" value="Ubiquitin_CS"/>
</dbReference>
<dbReference type="GO" id="GO:0006887">
    <property type="term" value="P:exocytosis"/>
    <property type="evidence" value="ECO:0007669"/>
    <property type="project" value="UniProtKB-KW"/>
</dbReference>
<comment type="subcellular location">
    <subcellularLocation>
        <location evidence="1">Cytoplasm</location>
    </subcellularLocation>
</comment>
<evidence type="ECO:0000256" key="2">
    <source>
        <dbReference type="ARBA" id="ARBA00006572"/>
    </source>
</evidence>
<dbReference type="InterPro" id="IPR000626">
    <property type="entry name" value="Ubiquitin-like_dom"/>
</dbReference>
<keyword evidence="10" id="KW-0689">Ribosomal protein</keyword>
<dbReference type="GeneID" id="73471570"/>
<dbReference type="PANTHER" id="PTHR12100:SF0">
    <property type="entry name" value="EXOCYST COMPLEX COMPONENT 5"/>
    <property type="match status" value="1"/>
</dbReference>
<dbReference type="GO" id="GO:0031386">
    <property type="term" value="F:protein tag activity"/>
    <property type="evidence" value="ECO:0007669"/>
    <property type="project" value="UniProtKB-ARBA"/>
</dbReference>
<keyword evidence="8" id="KW-1017">Isopeptide bond</keyword>
<evidence type="ECO:0000256" key="8">
    <source>
        <dbReference type="ARBA" id="ARBA00022499"/>
    </source>
</evidence>
<dbReference type="PROSITE" id="PS50053">
    <property type="entry name" value="UBIQUITIN_2"/>
    <property type="match status" value="1"/>
</dbReference>
<evidence type="ECO:0000313" key="14">
    <source>
        <dbReference type="EMBL" id="KAG7661712.1"/>
    </source>
</evidence>
<evidence type="ECO:0000256" key="11">
    <source>
        <dbReference type="ARBA" id="ARBA00023054"/>
    </source>
</evidence>
<evidence type="ECO:0000256" key="5">
    <source>
        <dbReference type="ARBA" id="ARBA00022448"/>
    </source>
</evidence>
<dbReference type="GO" id="GO:0005840">
    <property type="term" value="C:ribosome"/>
    <property type="evidence" value="ECO:0007669"/>
    <property type="project" value="UniProtKB-KW"/>
</dbReference>
<dbReference type="GO" id="GO:1990904">
    <property type="term" value="C:ribonucleoprotein complex"/>
    <property type="evidence" value="ECO:0007669"/>
    <property type="project" value="UniProtKB-KW"/>
</dbReference>
<dbReference type="InterPro" id="IPR048627">
    <property type="entry name" value="Sec10_HB"/>
</dbReference>
<dbReference type="OrthoDB" id="125856at2759"/>
<dbReference type="Pfam" id="PF00240">
    <property type="entry name" value="ubiquitin"/>
    <property type="match status" value="1"/>
</dbReference>
<dbReference type="Pfam" id="PF20667">
    <property type="entry name" value="Sec10_N"/>
    <property type="match status" value="1"/>
</dbReference>
<protein>
    <submittedName>
        <fullName evidence="14">SEC10</fullName>
    </submittedName>
</protein>
<dbReference type="Proteomes" id="UP000694255">
    <property type="component" value="Unassembled WGS sequence"/>
</dbReference>
<keyword evidence="15" id="KW-1185">Reference proteome</keyword>
<dbReference type="AlphaFoldDB" id="A0A8J5UJF1"/>
<evidence type="ECO:0000256" key="1">
    <source>
        <dbReference type="ARBA" id="ARBA00004496"/>
    </source>
</evidence>
<feature type="domain" description="Ubiquitin-like" evidence="13">
    <location>
        <begin position="1"/>
        <end position="76"/>
    </location>
</feature>